<sequence length="51" mass="5751">VNKDEGNPLPGLLKDRLPEPRGVIGTPDRIPVLLLQLVIRLFTGFHLLVFY</sequence>
<organism evidence="2">
    <name type="scientific">marine metagenome</name>
    <dbReference type="NCBI Taxonomy" id="408172"/>
    <lineage>
        <taxon>unclassified sequences</taxon>
        <taxon>metagenomes</taxon>
        <taxon>ecological metagenomes</taxon>
    </lineage>
</organism>
<dbReference type="AlphaFoldDB" id="A0A382A1U4"/>
<name>A0A382A1U4_9ZZZZ</name>
<gene>
    <name evidence="2" type="ORF">METZ01_LOCUS148213</name>
</gene>
<reference evidence="2" key="1">
    <citation type="submission" date="2018-05" db="EMBL/GenBank/DDBJ databases">
        <authorList>
            <person name="Lanie J.A."/>
            <person name="Ng W.-L."/>
            <person name="Kazmierczak K.M."/>
            <person name="Andrzejewski T.M."/>
            <person name="Davidsen T.M."/>
            <person name="Wayne K.J."/>
            <person name="Tettelin H."/>
            <person name="Glass J.I."/>
            <person name="Rusch D."/>
            <person name="Podicherti R."/>
            <person name="Tsui H.-C.T."/>
            <person name="Winkler M.E."/>
        </authorList>
    </citation>
    <scope>NUCLEOTIDE SEQUENCE</scope>
</reference>
<evidence type="ECO:0000313" key="2">
    <source>
        <dbReference type="EMBL" id="SVA95359.1"/>
    </source>
</evidence>
<feature type="transmembrane region" description="Helical" evidence="1">
    <location>
        <begin position="30"/>
        <end position="50"/>
    </location>
</feature>
<dbReference type="EMBL" id="UINC01023526">
    <property type="protein sequence ID" value="SVA95359.1"/>
    <property type="molecule type" value="Genomic_DNA"/>
</dbReference>
<keyword evidence="1" id="KW-0472">Membrane</keyword>
<keyword evidence="1" id="KW-1133">Transmembrane helix</keyword>
<evidence type="ECO:0000256" key="1">
    <source>
        <dbReference type="SAM" id="Phobius"/>
    </source>
</evidence>
<accession>A0A382A1U4</accession>
<protein>
    <submittedName>
        <fullName evidence="2">Uncharacterized protein</fullName>
    </submittedName>
</protein>
<feature type="non-terminal residue" evidence="2">
    <location>
        <position position="1"/>
    </location>
</feature>
<proteinExistence type="predicted"/>
<keyword evidence="1" id="KW-0812">Transmembrane</keyword>